<reference evidence="6" key="1">
    <citation type="submission" date="2023-07" db="EMBL/GenBank/DDBJ databases">
        <authorList>
            <consortium name="CYATHOMIX"/>
        </authorList>
    </citation>
    <scope>NUCLEOTIDE SEQUENCE</scope>
    <source>
        <strain evidence="6">N/A</strain>
    </source>
</reference>
<dbReference type="PANTHER" id="PTHR46481">
    <property type="entry name" value="ZINC FINGER BED DOMAIN-CONTAINING PROTEIN 4"/>
    <property type="match status" value="1"/>
</dbReference>
<keyword evidence="5" id="KW-0539">Nucleus</keyword>
<evidence type="ECO:0000313" key="6">
    <source>
        <dbReference type="EMBL" id="CAJ0595109.1"/>
    </source>
</evidence>
<protein>
    <submittedName>
        <fullName evidence="6">Uncharacterized protein</fullName>
    </submittedName>
</protein>
<dbReference type="GO" id="GO:0008270">
    <property type="term" value="F:zinc ion binding"/>
    <property type="evidence" value="ECO:0007669"/>
    <property type="project" value="UniProtKB-KW"/>
</dbReference>
<dbReference type="EMBL" id="CATQJL010000112">
    <property type="protein sequence ID" value="CAJ0595109.1"/>
    <property type="molecule type" value="Genomic_DNA"/>
</dbReference>
<proteinExistence type="predicted"/>
<gene>
    <name evidence="6" type="ORF">CYNAS_LOCUS7092</name>
</gene>
<dbReference type="Proteomes" id="UP001176961">
    <property type="component" value="Unassembled WGS sequence"/>
</dbReference>
<keyword evidence="7" id="KW-1185">Reference proteome</keyword>
<name>A0AA36GN74_CYLNA</name>
<evidence type="ECO:0000256" key="2">
    <source>
        <dbReference type="ARBA" id="ARBA00022723"/>
    </source>
</evidence>
<dbReference type="InterPro" id="IPR052035">
    <property type="entry name" value="ZnF_BED_domain_contain"/>
</dbReference>
<dbReference type="InterPro" id="IPR012337">
    <property type="entry name" value="RNaseH-like_sf"/>
</dbReference>
<dbReference type="PANTHER" id="PTHR46481:SF10">
    <property type="entry name" value="ZINC FINGER BED DOMAIN-CONTAINING PROTEIN 39"/>
    <property type="match status" value="1"/>
</dbReference>
<evidence type="ECO:0000256" key="4">
    <source>
        <dbReference type="ARBA" id="ARBA00022833"/>
    </source>
</evidence>
<keyword evidence="4" id="KW-0862">Zinc</keyword>
<keyword evidence="3" id="KW-0863">Zinc-finger</keyword>
<keyword evidence="2" id="KW-0479">Metal-binding</keyword>
<evidence type="ECO:0000313" key="7">
    <source>
        <dbReference type="Proteomes" id="UP001176961"/>
    </source>
</evidence>
<dbReference type="GO" id="GO:0005634">
    <property type="term" value="C:nucleus"/>
    <property type="evidence" value="ECO:0007669"/>
    <property type="project" value="UniProtKB-SubCell"/>
</dbReference>
<comment type="caution">
    <text evidence="6">The sequence shown here is derived from an EMBL/GenBank/DDBJ whole genome shotgun (WGS) entry which is preliminary data.</text>
</comment>
<evidence type="ECO:0000256" key="5">
    <source>
        <dbReference type="ARBA" id="ARBA00023242"/>
    </source>
</evidence>
<accession>A0AA36GN74</accession>
<dbReference type="SUPFAM" id="SSF53098">
    <property type="entry name" value="Ribonuclease H-like"/>
    <property type="match status" value="1"/>
</dbReference>
<evidence type="ECO:0000256" key="3">
    <source>
        <dbReference type="ARBA" id="ARBA00022771"/>
    </source>
</evidence>
<sequence length="272" mass="30462">MHHTLYQARRRFLKLMQKEVDNIDEENRRLCSGDSRVAITTDAWTSKNASCSMLAITGHSLNKNFSERVNVVLDCIPLDEESHTSELIELKISQSFSNIGISKESICFMVAHGATVMVKAASDLDIPYIHCCAHVINLAVSASLSSNVCASALKRVKSLVAKLNKSGKMKKAFKRFLNEDNLPCVIPMNDSPTRWSSTYFMLCDFLNAMPAVEKLITSFDLSPLEDKELRILKAMRTFLQPYQAMTSQVCFQSSCCSMYIPVGKLLIAKTEE</sequence>
<organism evidence="6 7">
    <name type="scientific">Cylicocyclus nassatus</name>
    <name type="common">Nematode worm</name>
    <dbReference type="NCBI Taxonomy" id="53992"/>
    <lineage>
        <taxon>Eukaryota</taxon>
        <taxon>Metazoa</taxon>
        <taxon>Ecdysozoa</taxon>
        <taxon>Nematoda</taxon>
        <taxon>Chromadorea</taxon>
        <taxon>Rhabditida</taxon>
        <taxon>Rhabditina</taxon>
        <taxon>Rhabditomorpha</taxon>
        <taxon>Strongyloidea</taxon>
        <taxon>Strongylidae</taxon>
        <taxon>Cylicocyclus</taxon>
    </lineage>
</organism>
<dbReference type="AlphaFoldDB" id="A0AA36GN74"/>
<evidence type="ECO:0000256" key="1">
    <source>
        <dbReference type="ARBA" id="ARBA00004123"/>
    </source>
</evidence>
<comment type="subcellular location">
    <subcellularLocation>
        <location evidence="1">Nucleus</location>
    </subcellularLocation>
</comment>